<dbReference type="Pfam" id="PF00578">
    <property type="entry name" value="AhpC-TSA"/>
    <property type="match status" value="1"/>
</dbReference>
<feature type="domain" description="Thioredoxin" evidence="2">
    <location>
        <begin position="18"/>
        <end position="155"/>
    </location>
</feature>
<reference evidence="3 4" key="1">
    <citation type="journal article" date="2014" name="Int. J. Syst. Evol. Microbiol.">
        <title>Oceanisphaera profunda sp. nov., a marine bacterium isolated from deep-sea sediment, and emended description of the genus Oceanisphaera.</title>
        <authorList>
            <person name="Xu Z."/>
            <person name="Zhang X.Y."/>
            <person name="Su H.N."/>
            <person name="Yu Z.C."/>
            <person name="Liu C."/>
            <person name="Li H."/>
            <person name="Chen X.L."/>
            <person name="Song X.Y."/>
            <person name="Xie B.B."/>
            <person name="Qin Q.L."/>
            <person name="Zhou B.C."/>
            <person name="Shi M."/>
            <person name="Huang Y."/>
            <person name="Zhang Y.Z."/>
        </authorList>
    </citation>
    <scope>NUCLEOTIDE SEQUENCE [LARGE SCALE GENOMIC DNA]</scope>
    <source>
        <strain evidence="3 4">SM1222</strain>
    </source>
</reference>
<dbReference type="KEGG" id="opf:CBP31_03980"/>
<dbReference type="InterPro" id="IPR013766">
    <property type="entry name" value="Thioredoxin_domain"/>
</dbReference>
<dbReference type="EMBL" id="CP021377">
    <property type="protein sequence ID" value="ART81888.1"/>
    <property type="molecule type" value="Genomic_DNA"/>
</dbReference>
<dbReference type="GO" id="GO:0016209">
    <property type="term" value="F:antioxidant activity"/>
    <property type="evidence" value="ECO:0007669"/>
    <property type="project" value="InterPro"/>
</dbReference>
<dbReference type="RefSeq" id="WP_087034976.1">
    <property type="nucleotide sequence ID" value="NZ_CP021377.1"/>
</dbReference>
<name>A0A1Y0D2Y1_9GAMM</name>
<keyword evidence="1" id="KW-0676">Redox-active center</keyword>
<protein>
    <submittedName>
        <fullName evidence="3">Redoxin</fullName>
    </submittedName>
</protein>
<accession>A0A1Y0D2Y1</accession>
<gene>
    <name evidence="3" type="ORF">CBP31_03980</name>
</gene>
<dbReference type="InterPro" id="IPR050553">
    <property type="entry name" value="Thioredoxin_ResA/DsbE_sf"/>
</dbReference>
<dbReference type="AlphaFoldDB" id="A0A1Y0D2Y1"/>
<keyword evidence="4" id="KW-1185">Reference proteome</keyword>
<organism evidence="3 4">
    <name type="scientific">Oceanisphaera profunda</name>
    <dbReference type="NCBI Taxonomy" id="1416627"/>
    <lineage>
        <taxon>Bacteria</taxon>
        <taxon>Pseudomonadati</taxon>
        <taxon>Pseudomonadota</taxon>
        <taxon>Gammaproteobacteria</taxon>
        <taxon>Aeromonadales</taxon>
        <taxon>Aeromonadaceae</taxon>
        <taxon>Oceanisphaera</taxon>
    </lineage>
</organism>
<dbReference type="InterPro" id="IPR036249">
    <property type="entry name" value="Thioredoxin-like_sf"/>
</dbReference>
<dbReference type="Gene3D" id="3.40.30.10">
    <property type="entry name" value="Glutaredoxin"/>
    <property type="match status" value="1"/>
</dbReference>
<evidence type="ECO:0000313" key="4">
    <source>
        <dbReference type="Proteomes" id="UP000243937"/>
    </source>
</evidence>
<proteinExistence type="predicted"/>
<dbReference type="Proteomes" id="UP000243937">
    <property type="component" value="Chromosome"/>
</dbReference>
<dbReference type="PROSITE" id="PS51352">
    <property type="entry name" value="THIOREDOXIN_2"/>
    <property type="match status" value="1"/>
</dbReference>
<evidence type="ECO:0000256" key="1">
    <source>
        <dbReference type="ARBA" id="ARBA00023284"/>
    </source>
</evidence>
<dbReference type="PROSITE" id="PS00194">
    <property type="entry name" value="THIOREDOXIN_1"/>
    <property type="match status" value="1"/>
</dbReference>
<dbReference type="PROSITE" id="PS51257">
    <property type="entry name" value="PROKAR_LIPOPROTEIN"/>
    <property type="match status" value="1"/>
</dbReference>
<dbReference type="CDD" id="cd02966">
    <property type="entry name" value="TlpA_like_family"/>
    <property type="match status" value="1"/>
</dbReference>
<dbReference type="PANTHER" id="PTHR42852:SF18">
    <property type="entry name" value="CHROMOSOME UNDETERMINED SCAFFOLD_47, WHOLE GENOME SHOTGUN SEQUENCE"/>
    <property type="match status" value="1"/>
</dbReference>
<dbReference type="InterPro" id="IPR017937">
    <property type="entry name" value="Thioredoxin_CS"/>
</dbReference>
<dbReference type="GO" id="GO:0015036">
    <property type="term" value="F:disulfide oxidoreductase activity"/>
    <property type="evidence" value="ECO:0007669"/>
    <property type="project" value="UniProtKB-ARBA"/>
</dbReference>
<evidence type="ECO:0000259" key="2">
    <source>
        <dbReference type="PROSITE" id="PS51352"/>
    </source>
</evidence>
<evidence type="ECO:0000313" key="3">
    <source>
        <dbReference type="EMBL" id="ART81888.1"/>
    </source>
</evidence>
<dbReference type="InterPro" id="IPR000866">
    <property type="entry name" value="AhpC/TSA"/>
</dbReference>
<dbReference type="PANTHER" id="PTHR42852">
    <property type="entry name" value="THIOL:DISULFIDE INTERCHANGE PROTEIN DSBE"/>
    <property type="match status" value="1"/>
</dbReference>
<dbReference type="SUPFAM" id="SSF52833">
    <property type="entry name" value="Thioredoxin-like"/>
    <property type="match status" value="1"/>
</dbReference>
<sequence>MKKRNAGYVVILTLIALMTGCKEQPNLTLASGEQQSLSDYKGQWLVVNYFAEWCAPCLREMPLLNELAAAKGSAPGPAVLAVSFDALSSQALQDLSARYQMTMPVAAKLEGDWPFESPRVLPTTLILDPKGKLVATHQGELKPEDIADWQDKYWAKK</sequence>
<dbReference type="OrthoDB" id="9799347at2"/>